<evidence type="ECO:0000256" key="3">
    <source>
        <dbReference type="ARBA" id="ARBA00022801"/>
    </source>
</evidence>
<feature type="active site" description="Nucleophile" evidence="4">
    <location>
        <position position="198"/>
    </location>
</feature>
<feature type="domain" description="Epoxide hydrolase N-terminal" evidence="5">
    <location>
        <begin position="25"/>
        <end position="129"/>
    </location>
</feature>
<protein>
    <submittedName>
        <fullName evidence="6">Epoxide hydrolase</fullName>
    </submittedName>
</protein>
<dbReference type="RefSeq" id="WP_096495201.1">
    <property type="nucleotide sequence ID" value="NZ_CP023445.1"/>
</dbReference>
<dbReference type="SUPFAM" id="SSF53474">
    <property type="entry name" value="alpha/beta-Hydrolases"/>
    <property type="match status" value="1"/>
</dbReference>
<gene>
    <name evidence="6" type="ORF">CNX65_20495</name>
</gene>
<evidence type="ECO:0000256" key="1">
    <source>
        <dbReference type="ARBA" id="ARBA00010088"/>
    </source>
</evidence>
<dbReference type="InterPro" id="IPR016292">
    <property type="entry name" value="Epoxide_hydrolase"/>
</dbReference>
<dbReference type="InterPro" id="IPR010497">
    <property type="entry name" value="Epoxide_hydro_N"/>
</dbReference>
<reference evidence="6" key="1">
    <citation type="submission" date="2017-09" db="EMBL/GenBank/DDBJ databases">
        <title>Complete Genome Sequence of ansamitocin-producing Bacterium Actinosynnema pretiosum X47.</title>
        <authorList>
            <person name="Cao G."/>
            <person name="Zong G."/>
            <person name="Zhong C."/>
            <person name="Fu J."/>
        </authorList>
    </citation>
    <scope>NUCLEOTIDE SEQUENCE [LARGE SCALE GENOMIC DNA]</scope>
    <source>
        <strain evidence="6">X47</strain>
    </source>
</reference>
<dbReference type="GO" id="GO:0097176">
    <property type="term" value="P:epoxide metabolic process"/>
    <property type="evidence" value="ECO:0007669"/>
    <property type="project" value="TreeGrafter"/>
</dbReference>
<accession>A0A290Z8L8</accession>
<keyword evidence="2" id="KW-0058">Aromatic hydrocarbons catabolism</keyword>
<evidence type="ECO:0000256" key="4">
    <source>
        <dbReference type="PIRSR" id="PIRSR001112-1"/>
    </source>
</evidence>
<sequence>METRSPTTRRTTPAGPLDVETFRATPFRAAVPQADLDDLRDRLARTRWPATPPAADWSRGVPPDYLAELAEHWRTRFDWRAVEARLNELPQFTTTLDGANVHYAHVRSPEPTATPLLLVHGWPGSYVEFLDVVGPLTDPAAHGGDPADAFHLVIPTLPGFGFSGPTPEPGWDHRRVARAFAALMAGLGYHDYVVQGGDWGMVIAAELAVHDPENVAGVHVNTLLTLPPQRPGALDDLTEDEAARLELLGHYGEDGSCHFRLLVTRPHTVAYALSDSPVGQLAWIVEKYRDWSGARTTPEEVIDRDLMLANASLYWFTATAASSGALYHEALGGSNRNSHLLGGPWELSCPAGVAVFAHDVNLPLRRFADAVLPTVSHWSEFDRGGHFPALEVPELYVGDIRAFTRTLRRR</sequence>
<feature type="active site" description="Proton acceptor" evidence="4">
    <location>
        <position position="386"/>
    </location>
</feature>
<dbReference type="PANTHER" id="PTHR21661:SF35">
    <property type="entry name" value="EPOXIDE HYDROLASE"/>
    <property type="match status" value="1"/>
</dbReference>
<dbReference type="InterPro" id="IPR029058">
    <property type="entry name" value="AB_hydrolase_fold"/>
</dbReference>
<evidence type="ECO:0000313" key="6">
    <source>
        <dbReference type="EMBL" id="ATE55367.1"/>
    </source>
</evidence>
<dbReference type="PIRSF" id="PIRSF001112">
    <property type="entry name" value="Epoxide_hydrolase"/>
    <property type="match status" value="1"/>
</dbReference>
<evidence type="ECO:0000256" key="2">
    <source>
        <dbReference type="ARBA" id="ARBA00022797"/>
    </source>
</evidence>
<feature type="active site" description="Proton donor" evidence="4">
    <location>
        <position position="327"/>
    </location>
</feature>
<dbReference type="GO" id="GO:0004301">
    <property type="term" value="F:epoxide hydrolase activity"/>
    <property type="evidence" value="ECO:0007669"/>
    <property type="project" value="TreeGrafter"/>
</dbReference>
<evidence type="ECO:0000313" key="7">
    <source>
        <dbReference type="Proteomes" id="UP000218505"/>
    </source>
</evidence>
<dbReference type="Gene3D" id="3.40.50.1820">
    <property type="entry name" value="alpha/beta hydrolase"/>
    <property type="match status" value="1"/>
</dbReference>
<keyword evidence="3 6" id="KW-0378">Hydrolase</keyword>
<dbReference type="PANTHER" id="PTHR21661">
    <property type="entry name" value="EPOXIDE HYDROLASE 1-RELATED"/>
    <property type="match status" value="1"/>
</dbReference>
<organism evidence="6 7">
    <name type="scientific">Actinosynnema pretiosum</name>
    <dbReference type="NCBI Taxonomy" id="42197"/>
    <lineage>
        <taxon>Bacteria</taxon>
        <taxon>Bacillati</taxon>
        <taxon>Actinomycetota</taxon>
        <taxon>Actinomycetes</taxon>
        <taxon>Pseudonocardiales</taxon>
        <taxon>Pseudonocardiaceae</taxon>
        <taxon>Actinosynnema</taxon>
    </lineage>
</organism>
<proteinExistence type="inferred from homology"/>
<name>A0A290Z8L8_9PSEU</name>
<dbReference type="EMBL" id="CP023445">
    <property type="protein sequence ID" value="ATE55367.1"/>
    <property type="molecule type" value="Genomic_DNA"/>
</dbReference>
<evidence type="ECO:0000259" key="5">
    <source>
        <dbReference type="Pfam" id="PF06441"/>
    </source>
</evidence>
<dbReference type="PRINTS" id="PR00412">
    <property type="entry name" value="EPOXHYDRLASE"/>
</dbReference>
<dbReference type="Pfam" id="PF06441">
    <property type="entry name" value="EHN"/>
    <property type="match status" value="1"/>
</dbReference>
<dbReference type="AlphaFoldDB" id="A0A290Z8L8"/>
<dbReference type="KEGG" id="apre:CNX65_20495"/>
<keyword evidence="7" id="KW-1185">Reference proteome</keyword>
<dbReference type="Proteomes" id="UP000218505">
    <property type="component" value="Chromosome"/>
</dbReference>
<dbReference type="InterPro" id="IPR000639">
    <property type="entry name" value="Epox_hydrolase-like"/>
</dbReference>
<comment type="similarity">
    <text evidence="1">Belongs to the peptidase S33 family.</text>
</comment>